<dbReference type="InParanoid" id="A0A401GN64"/>
<dbReference type="EMBL" id="BFAD01000005">
    <property type="protein sequence ID" value="GBE83658.1"/>
    <property type="molecule type" value="Genomic_DNA"/>
</dbReference>
<dbReference type="Proteomes" id="UP000287166">
    <property type="component" value="Unassembled WGS sequence"/>
</dbReference>
<reference evidence="2 3" key="1">
    <citation type="journal article" date="2018" name="Sci. Rep.">
        <title>Genome sequence of the cauliflower mushroom Sparassis crispa (Hanabiratake) and its association with beneficial usage.</title>
        <authorList>
            <person name="Kiyama R."/>
            <person name="Furutani Y."/>
            <person name="Kawaguchi K."/>
            <person name="Nakanishi T."/>
        </authorList>
    </citation>
    <scope>NUCLEOTIDE SEQUENCE [LARGE SCALE GENOMIC DNA]</scope>
</reference>
<gene>
    <name evidence="2" type="ORF">SCP_0507130</name>
</gene>
<dbReference type="InterPro" id="IPR032675">
    <property type="entry name" value="LRR_dom_sf"/>
</dbReference>
<comment type="caution">
    <text evidence="2">The sequence shown here is derived from an EMBL/GenBank/DDBJ whole genome shotgun (WGS) entry which is preliminary data.</text>
</comment>
<keyword evidence="1" id="KW-0472">Membrane</keyword>
<sequence length="578" mass="65263">MSDDKPVYMPLQTLPADILFEVARYLANTDVLHLSVTSWTVYAKLIPAIYAVVDLRGAGQCNHTLSMLQRYPHVARHVRRLVVRPERRNRHDSLPHVREWDKAGMVSRLVVTTARYMDVLQAFEWDGEDMLPDDRMWVELRLRCPLLKSIGVSLGCFLPRPTSNLFQFNGLVSFSLTMKDGFYAHQLHVPSRESEPLFTRLLDMLTRRCPDLESLSIAGTSNEIADASLFWSARWPRLRLLELGDVISAPEPFLAFLEAHPTLEGLYLLGRPRALPDFVTLNRETLPSLCDFAGSLDTLRALLERGQTGPTSPPSPLAKNLHRLCVPDPMQLRELTPLTISHVLVDLQGLTSLELTFAPHSGHDSNSAFRTIVAACPQLLDLKLTCVCKPSFYLESFSRSLRNLTRLRTFALTIVPFAGEEPMYAGAARMALANPRLHSFSIAYIPYHTTPRPLPRTLERANFELLVDTYGIPVGLRICEWRARLPPWKAVALVWDAGGRGRLAGWRSSKRGWTRQWVNDLRQSGHPDATGRGWAELLLERSPAGEEARMLMFCFILVVLIALSITGRVIDDTYNNSR</sequence>
<evidence type="ECO:0000313" key="3">
    <source>
        <dbReference type="Proteomes" id="UP000287166"/>
    </source>
</evidence>
<protein>
    <recommendedName>
        <fullName evidence="4">F-box domain-containing protein</fullName>
    </recommendedName>
</protein>
<dbReference type="SUPFAM" id="SSF52047">
    <property type="entry name" value="RNI-like"/>
    <property type="match status" value="1"/>
</dbReference>
<dbReference type="RefSeq" id="XP_027614571.1">
    <property type="nucleotide sequence ID" value="XM_027758770.1"/>
</dbReference>
<accession>A0A401GN64</accession>
<keyword evidence="3" id="KW-1185">Reference proteome</keyword>
<dbReference type="AlphaFoldDB" id="A0A401GN64"/>
<keyword evidence="1" id="KW-0812">Transmembrane</keyword>
<organism evidence="2 3">
    <name type="scientific">Sparassis crispa</name>
    <dbReference type="NCBI Taxonomy" id="139825"/>
    <lineage>
        <taxon>Eukaryota</taxon>
        <taxon>Fungi</taxon>
        <taxon>Dikarya</taxon>
        <taxon>Basidiomycota</taxon>
        <taxon>Agaricomycotina</taxon>
        <taxon>Agaricomycetes</taxon>
        <taxon>Polyporales</taxon>
        <taxon>Sparassidaceae</taxon>
        <taxon>Sparassis</taxon>
    </lineage>
</organism>
<evidence type="ECO:0000313" key="2">
    <source>
        <dbReference type="EMBL" id="GBE83658.1"/>
    </source>
</evidence>
<dbReference type="STRING" id="139825.A0A401GN64"/>
<evidence type="ECO:0008006" key="4">
    <source>
        <dbReference type="Google" id="ProtNLM"/>
    </source>
</evidence>
<dbReference type="OrthoDB" id="2870744at2759"/>
<keyword evidence="1" id="KW-1133">Transmembrane helix</keyword>
<proteinExistence type="predicted"/>
<dbReference type="GeneID" id="38780575"/>
<evidence type="ECO:0000256" key="1">
    <source>
        <dbReference type="SAM" id="Phobius"/>
    </source>
</evidence>
<feature type="transmembrane region" description="Helical" evidence="1">
    <location>
        <begin position="550"/>
        <end position="570"/>
    </location>
</feature>
<name>A0A401GN64_9APHY</name>
<dbReference type="Gene3D" id="3.80.10.10">
    <property type="entry name" value="Ribonuclease Inhibitor"/>
    <property type="match status" value="1"/>
</dbReference>